<dbReference type="GO" id="GO:0052689">
    <property type="term" value="F:carboxylic ester hydrolase activity"/>
    <property type="evidence" value="ECO:0007669"/>
    <property type="project" value="UniProtKB-KW"/>
</dbReference>
<evidence type="ECO:0000256" key="2">
    <source>
        <dbReference type="ARBA" id="ARBA00010515"/>
    </source>
</evidence>
<organism evidence="8 9">
    <name type="scientific">Frankliniella occidentalis</name>
    <name type="common">Western flower thrips</name>
    <name type="synonym">Euthrips occidentalis</name>
    <dbReference type="NCBI Taxonomy" id="133901"/>
    <lineage>
        <taxon>Eukaryota</taxon>
        <taxon>Metazoa</taxon>
        <taxon>Ecdysozoa</taxon>
        <taxon>Arthropoda</taxon>
        <taxon>Hexapoda</taxon>
        <taxon>Insecta</taxon>
        <taxon>Pterygota</taxon>
        <taxon>Neoptera</taxon>
        <taxon>Paraneoptera</taxon>
        <taxon>Thysanoptera</taxon>
        <taxon>Terebrantia</taxon>
        <taxon>Thripoidea</taxon>
        <taxon>Thripidae</taxon>
        <taxon>Frankliniella</taxon>
    </lineage>
</organism>
<keyword evidence="5" id="KW-0325">Glycoprotein</keyword>
<dbReference type="OrthoDB" id="19653at2759"/>
<dbReference type="PROSITE" id="PS01173">
    <property type="entry name" value="LIPASE_GDXG_HIS"/>
    <property type="match status" value="1"/>
</dbReference>
<comment type="similarity">
    <text evidence="1 6">Belongs to the type-B carboxylesterase/lipase family.</text>
</comment>
<dbReference type="InterPro" id="IPR050309">
    <property type="entry name" value="Type-B_Carboxylest/Lipase"/>
</dbReference>
<evidence type="ECO:0000256" key="5">
    <source>
        <dbReference type="ARBA" id="ARBA00023180"/>
    </source>
</evidence>
<dbReference type="GeneID" id="113217581"/>
<dbReference type="PROSITE" id="PS00941">
    <property type="entry name" value="CARBOXYLESTERASE_B_2"/>
    <property type="match status" value="1"/>
</dbReference>
<evidence type="ECO:0000259" key="7">
    <source>
        <dbReference type="Pfam" id="PF00135"/>
    </source>
</evidence>
<dbReference type="SUPFAM" id="SSF53474">
    <property type="entry name" value="alpha/beta-Hydrolases"/>
    <property type="match status" value="1"/>
</dbReference>
<dbReference type="PANTHER" id="PTHR11559">
    <property type="entry name" value="CARBOXYLESTERASE"/>
    <property type="match status" value="1"/>
</dbReference>
<dbReference type="Proteomes" id="UP000504606">
    <property type="component" value="Unplaced"/>
</dbReference>
<sequence>MACCKRWTLAGLAVAVLAAALNLTAWDTIWPFAQVVRGVRVTQGQLAGLAQTTDAGFHYLSFLGIPFAEPPVGNLRFKPTRKGRPWEGELQAFRNGPSCMQVRDRSFKLHGLLGRNAGWNEFLLLVTSIPRVLKLILSFRQSEDCLFLNVFTPVTRLPTDHLRPVLVFIHGGGFVRGSAHSAIYGPDYLVERDLVVVTFNYRLGAFGFLSSNTSHAPGNAGLWDQTLALEWVRDNIRQFGGDPDRVTLYGESAGAASVHLHVLSPQSRGLFHAAVLSSSTALSTYVMAEEASKSAVLARSLGAAEDVVADPARRIEFLQSKTSTEVSRGFADCLNEDDTRQMITKLPFGPVVEDCSDGLDHFLCAQPEDALQAGAFNKVPMIIGLNSYEGTLIHALDSVEEVLEKTNRDVRTFVPRGLYPRMSDAQRLAVGRRIRDQYIRPESPNDTLALIHLYGDSLVNHGMHVAMRWHVAHSTPAAPVYIYHFVNNIFGFYKFLYGASLDGPGHADELGCVFYIHILNMGLAQGQEKLSVARDKMTELLANFVYRRTPTSKDSKSLNIPWPPSTREKNSYLEFGETFKIKTDLLRERMQFWDSVYSEITHHPAYNN</sequence>
<evidence type="ECO:0000256" key="3">
    <source>
        <dbReference type="ARBA" id="ARBA00022487"/>
    </source>
</evidence>
<evidence type="ECO:0000313" key="8">
    <source>
        <dbReference type="Proteomes" id="UP000504606"/>
    </source>
</evidence>
<evidence type="ECO:0000313" key="9">
    <source>
        <dbReference type="RefSeq" id="XP_026293324.1"/>
    </source>
</evidence>
<accession>A0A6J1TIL0</accession>
<dbReference type="InterPro" id="IPR002018">
    <property type="entry name" value="CarbesteraseB"/>
</dbReference>
<dbReference type="AlphaFoldDB" id="A0A6J1TIL0"/>
<feature type="domain" description="Carboxylesterase type B" evidence="7">
    <location>
        <begin position="39"/>
        <end position="593"/>
    </location>
</feature>
<dbReference type="InterPro" id="IPR019819">
    <property type="entry name" value="Carboxylesterase_B_CS"/>
</dbReference>
<keyword evidence="3" id="KW-0719">Serine esterase</keyword>
<dbReference type="Gene3D" id="3.40.50.1820">
    <property type="entry name" value="alpha/beta hydrolase"/>
    <property type="match status" value="1"/>
</dbReference>
<name>A0A6J1TIL0_FRAOC</name>
<gene>
    <name evidence="9" type="primary">LOC113217581</name>
</gene>
<protein>
    <recommendedName>
        <fullName evidence="6">Carboxylic ester hydrolase</fullName>
        <ecNumber evidence="6">3.1.1.-</ecNumber>
    </recommendedName>
</protein>
<evidence type="ECO:0000256" key="1">
    <source>
        <dbReference type="ARBA" id="ARBA00005964"/>
    </source>
</evidence>
<keyword evidence="8" id="KW-1185">Reference proteome</keyword>
<dbReference type="InterPro" id="IPR002168">
    <property type="entry name" value="Lipase_GDXG_HIS_AS"/>
</dbReference>
<evidence type="ECO:0000256" key="6">
    <source>
        <dbReference type="RuleBase" id="RU361235"/>
    </source>
</evidence>
<comment type="similarity">
    <text evidence="2">Belongs to the 'GDXG' lipolytic enzyme family.</text>
</comment>
<reference evidence="9" key="1">
    <citation type="submission" date="2025-08" db="UniProtKB">
        <authorList>
            <consortium name="RefSeq"/>
        </authorList>
    </citation>
    <scope>IDENTIFICATION</scope>
    <source>
        <tissue evidence="9">Whole organism</tissue>
    </source>
</reference>
<dbReference type="RefSeq" id="XP_026293324.1">
    <property type="nucleotide sequence ID" value="XM_026437539.2"/>
</dbReference>
<dbReference type="InterPro" id="IPR019826">
    <property type="entry name" value="Carboxylesterase_B_AS"/>
</dbReference>
<dbReference type="KEGG" id="foc:113217581"/>
<dbReference type="PROSITE" id="PS00122">
    <property type="entry name" value="CARBOXYLESTERASE_B_1"/>
    <property type="match status" value="1"/>
</dbReference>
<dbReference type="Pfam" id="PF00135">
    <property type="entry name" value="COesterase"/>
    <property type="match status" value="1"/>
</dbReference>
<dbReference type="EC" id="3.1.1.-" evidence="6"/>
<keyword evidence="4 6" id="KW-0378">Hydrolase</keyword>
<proteinExistence type="inferred from homology"/>
<dbReference type="InterPro" id="IPR029058">
    <property type="entry name" value="AB_hydrolase_fold"/>
</dbReference>
<evidence type="ECO:0000256" key="4">
    <source>
        <dbReference type="ARBA" id="ARBA00022801"/>
    </source>
</evidence>